<comment type="caution">
    <text evidence="1">The sequence shown here is derived from an EMBL/GenBank/DDBJ whole genome shotgun (WGS) entry which is preliminary data.</text>
</comment>
<reference evidence="3" key="1">
    <citation type="journal article" date="2014" name="Microb. Cell Fact.">
        <title>Exploiting Issatchenkia orientalis SD108 for succinic acid production.</title>
        <authorList>
            <person name="Xiao H."/>
            <person name="Shao Z."/>
            <person name="Jiang Y."/>
            <person name="Dole S."/>
            <person name="Zhao H."/>
        </authorList>
    </citation>
    <scope>NUCLEOTIDE SEQUENCE [LARGE SCALE GENOMIC DNA]</scope>
    <source>
        <strain evidence="3">SD108</strain>
    </source>
</reference>
<dbReference type="HOGENOM" id="CLU_2979391_0_0_1"/>
<evidence type="ECO:0000313" key="3">
    <source>
        <dbReference type="Proteomes" id="UP000029867"/>
    </source>
</evidence>
<dbReference type="Proteomes" id="UP000189274">
    <property type="component" value="Unassembled WGS sequence"/>
</dbReference>
<dbReference type="EMBL" id="JQFK01001202">
    <property type="protein sequence ID" value="KGK34869.1"/>
    <property type="molecule type" value="Genomic_DNA"/>
</dbReference>
<dbReference type="EMBL" id="MQVM01000005">
    <property type="protein sequence ID" value="ONH75976.1"/>
    <property type="molecule type" value="Genomic_DNA"/>
</dbReference>
<sequence>MSADIARVHDCISAEGLQKKETRRALTLMRPYNSHLDSVSNHRSFSIVSKSRWARSAS</sequence>
<accession>A0A099NS71</accession>
<dbReference type="Proteomes" id="UP000029867">
    <property type="component" value="Unassembled WGS sequence"/>
</dbReference>
<reference evidence="1" key="2">
    <citation type="submission" date="2014-08" db="EMBL/GenBank/DDBJ databases">
        <title>Exploiting Issatchenkia orientalis SD108 for Succinic Acid Production.</title>
        <authorList>
            <person name="Xiao H."/>
            <person name="Shao Z."/>
            <person name="Jiang Y."/>
            <person name="Dole S."/>
            <person name="Zhao H."/>
        </authorList>
    </citation>
    <scope>NUCLEOTIDE SEQUENCE [LARGE SCALE GENOMIC DNA]</scope>
    <source>
        <strain evidence="1">SD108</strain>
    </source>
</reference>
<reference evidence="2" key="4">
    <citation type="submission" date="2017-01" db="EMBL/GenBank/DDBJ databases">
        <authorList>
            <person name="Mah S.A."/>
            <person name="Swanson W.J."/>
            <person name="Moy G.W."/>
            <person name="Vacquier V.D."/>
        </authorList>
    </citation>
    <scope>NUCLEOTIDE SEQUENCE [LARGE SCALE GENOMIC DNA]</scope>
    <source>
        <strain evidence="2">129</strain>
    </source>
</reference>
<evidence type="ECO:0000313" key="2">
    <source>
        <dbReference type="EMBL" id="ONH75976.1"/>
    </source>
</evidence>
<reference evidence="4" key="3">
    <citation type="journal article" date="2017" name="Genome Announc.">
        <title>Genome sequences of Cyberlindnera fabianii 65, Pichia kudriavzevii 129, and Saccharomyces cerevisiae 131 isolated from fermented masau fruits in Zimbabwe.</title>
        <authorList>
            <person name="van Rijswijck I.M.H."/>
            <person name="Derks M.F.L."/>
            <person name="Abee T."/>
            <person name="de Ridder D."/>
            <person name="Smid E.J."/>
        </authorList>
    </citation>
    <scope>NUCLEOTIDE SEQUENCE [LARGE SCALE GENOMIC DNA]</scope>
    <source>
        <strain evidence="4">129</strain>
    </source>
</reference>
<organism evidence="1 3">
    <name type="scientific">Pichia kudriavzevii</name>
    <name type="common">Yeast</name>
    <name type="synonym">Issatchenkia orientalis</name>
    <dbReference type="NCBI Taxonomy" id="4909"/>
    <lineage>
        <taxon>Eukaryota</taxon>
        <taxon>Fungi</taxon>
        <taxon>Dikarya</taxon>
        <taxon>Ascomycota</taxon>
        <taxon>Saccharomycotina</taxon>
        <taxon>Pichiomycetes</taxon>
        <taxon>Pichiales</taxon>
        <taxon>Pichiaceae</taxon>
        <taxon>Pichia</taxon>
    </lineage>
</organism>
<proteinExistence type="predicted"/>
<name>A0A099NS71_PICKU</name>
<protein>
    <submittedName>
        <fullName evidence="1">Uncharacterized protein</fullName>
    </submittedName>
</protein>
<gene>
    <name evidence="2" type="ORF">BOH78_1482</name>
    <name evidence="1" type="ORF">JL09_g5982</name>
</gene>
<dbReference type="AlphaFoldDB" id="A0A099NS71"/>
<evidence type="ECO:0000313" key="1">
    <source>
        <dbReference type="EMBL" id="KGK34869.1"/>
    </source>
</evidence>
<evidence type="ECO:0000313" key="4">
    <source>
        <dbReference type="Proteomes" id="UP000189274"/>
    </source>
</evidence>